<keyword evidence="8" id="KW-1185">Reference proteome</keyword>
<proteinExistence type="inferred from homology"/>
<protein>
    <submittedName>
        <fullName evidence="7">Glyoxylate carboligase</fullName>
        <ecNumber evidence="7">4.1.1.47</ecNumber>
    </submittedName>
</protein>
<keyword evidence="2 3" id="KW-0786">Thiamine pyrophosphate</keyword>
<dbReference type="Pfam" id="PF02776">
    <property type="entry name" value="TPP_enzyme_N"/>
    <property type="match status" value="1"/>
</dbReference>
<dbReference type="InterPro" id="IPR012001">
    <property type="entry name" value="Thiamin_PyroP_enz_TPP-bd_dom"/>
</dbReference>
<evidence type="ECO:0000259" key="5">
    <source>
        <dbReference type="Pfam" id="PF02775"/>
    </source>
</evidence>
<dbReference type="Pfam" id="PF00205">
    <property type="entry name" value="TPP_enzyme_M"/>
    <property type="match status" value="1"/>
</dbReference>
<name>A0ABY9IJB4_9ACTN</name>
<evidence type="ECO:0000256" key="1">
    <source>
        <dbReference type="ARBA" id="ARBA00007812"/>
    </source>
</evidence>
<evidence type="ECO:0000259" key="4">
    <source>
        <dbReference type="Pfam" id="PF00205"/>
    </source>
</evidence>
<evidence type="ECO:0000256" key="3">
    <source>
        <dbReference type="RuleBase" id="RU362132"/>
    </source>
</evidence>
<dbReference type="EC" id="4.1.1.47" evidence="7"/>
<dbReference type="Proteomes" id="UP001235744">
    <property type="component" value="Chromosome"/>
</dbReference>
<evidence type="ECO:0000313" key="8">
    <source>
        <dbReference type="Proteomes" id="UP001235744"/>
    </source>
</evidence>
<evidence type="ECO:0000313" key="7">
    <source>
        <dbReference type="EMBL" id="WLQ55357.1"/>
    </source>
</evidence>
<dbReference type="PANTHER" id="PTHR18968:SF14">
    <property type="entry name" value="GLYOXYLATE CARBOLIGASE"/>
    <property type="match status" value="1"/>
</dbReference>
<dbReference type="Pfam" id="PF02775">
    <property type="entry name" value="TPP_enzyme_C"/>
    <property type="match status" value="1"/>
</dbReference>
<dbReference type="NCBIfam" id="TIGR01504">
    <property type="entry name" value="glyox_carbo_lig"/>
    <property type="match status" value="1"/>
</dbReference>
<organism evidence="7 8">
    <name type="scientific">Streptomyces poriferorum</name>
    <dbReference type="NCBI Taxonomy" id="2798799"/>
    <lineage>
        <taxon>Bacteria</taxon>
        <taxon>Bacillati</taxon>
        <taxon>Actinomycetota</taxon>
        <taxon>Actinomycetes</taxon>
        <taxon>Kitasatosporales</taxon>
        <taxon>Streptomycetaceae</taxon>
        <taxon>Streptomyces</taxon>
    </lineage>
</organism>
<dbReference type="InterPro" id="IPR011766">
    <property type="entry name" value="TPP_enzyme_TPP-bd"/>
</dbReference>
<feature type="domain" description="Thiamine pyrophosphate enzyme central" evidence="4">
    <location>
        <begin position="190"/>
        <end position="324"/>
    </location>
</feature>
<dbReference type="NCBIfam" id="NF008431">
    <property type="entry name" value="PRK11269.1"/>
    <property type="match status" value="1"/>
</dbReference>
<feature type="domain" description="Thiamine pyrophosphate enzyme N-terminal TPP-binding" evidence="6">
    <location>
        <begin position="1"/>
        <end position="118"/>
    </location>
</feature>
<evidence type="ECO:0000256" key="2">
    <source>
        <dbReference type="ARBA" id="ARBA00023052"/>
    </source>
</evidence>
<sequence length="591" mass="63745">MTAARAAVEILKREGVSNAFGVPGAAINPFYAALKASGGVHHTLARHVEGASHMAEGYTRARPGNIGVCIGTSGPAGTDMITGLYSAIADSIPILCITGQAPTAVLHKEDFQAVDIASIAKPVTKAATTVLEAAQVPGVFQQAFHLMRTGRPGPVLIDLPIDVQLTEIEFDPDLYEPLPVHKPAATRKQIERALEMLNASERPLLVAGGGIINADAPGLLVEFAELTGIPVVPTLMGWGIIADDHELNAGMVGLQTSHRYGNATFLESDFVLGIGNRWANRHTGKLDVYTKGRTFVHVDIEPTQLGKIFAPDLGIASDAKAALELFVEVARELKAAGKLKDRSQWAASVQERKATLQRRTHFDNVPLKPQRVYEEMNRAFGPETRYVTTIGLSQIAGAQMLHVYRPRHWINCGQAGPLGWTIPAALGVATADPEGSVVALSGDYDFQFMLEELAVGAQHRIPYVHVLVNNSYLGLIRQAQRNFDIDFQVNLEFENLNSPELGVYGVDHVKVVEGLGCKAIRVTEPDQLLPAFEEAKKLAAEFRVPVVVEAILERVTNIAMSGTDIASVNEFEDVASDPSHAPTAIRPFVKA</sequence>
<gene>
    <name evidence="7" type="primary">gcl</name>
    <name evidence="7" type="ORF">P8A19_07845</name>
</gene>
<dbReference type="GO" id="GO:0009028">
    <property type="term" value="F:tartronate-semialdehyde synthase activity"/>
    <property type="evidence" value="ECO:0007669"/>
    <property type="project" value="UniProtKB-EC"/>
</dbReference>
<dbReference type="InterPro" id="IPR045229">
    <property type="entry name" value="TPP_enz"/>
</dbReference>
<keyword evidence="7" id="KW-0456">Lyase</keyword>
<feature type="domain" description="Thiamine pyrophosphate enzyme TPP-binding" evidence="5">
    <location>
        <begin position="390"/>
        <end position="549"/>
    </location>
</feature>
<dbReference type="InterPro" id="IPR012000">
    <property type="entry name" value="Thiamin_PyroP_enz_cen_dom"/>
</dbReference>
<comment type="similarity">
    <text evidence="1 3">Belongs to the TPP enzyme family.</text>
</comment>
<dbReference type="InterPro" id="IPR006397">
    <property type="entry name" value="Glyox_carbo_lig"/>
</dbReference>
<accession>A0ABY9IJB4</accession>
<evidence type="ECO:0000259" key="6">
    <source>
        <dbReference type="Pfam" id="PF02776"/>
    </source>
</evidence>
<dbReference type="RefSeq" id="WP_219567008.1">
    <property type="nucleotide sequence ID" value="NZ_CP120988.1"/>
</dbReference>
<reference evidence="7 8" key="1">
    <citation type="submission" date="2023-03" db="EMBL/GenBank/DDBJ databases">
        <title>Isolation and description of six Streptomyces strains from soil environments, able to metabolize different microbial glucans.</title>
        <authorList>
            <person name="Widen T."/>
            <person name="Larsbrink J."/>
        </authorList>
    </citation>
    <scope>NUCLEOTIDE SEQUENCE [LARGE SCALE GENOMIC DNA]</scope>
    <source>
        <strain evidence="7 8">Alt2</strain>
    </source>
</reference>
<dbReference type="CDD" id="cd07035">
    <property type="entry name" value="TPP_PYR_POX_like"/>
    <property type="match status" value="1"/>
</dbReference>
<dbReference type="PANTHER" id="PTHR18968">
    <property type="entry name" value="THIAMINE PYROPHOSPHATE ENZYMES"/>
    <property type="match status" value="1"/>
</dbReference>
<dbReference type="EMBL" id="CP120988">
    <property type="protein sequence ID" value="WLQ55357.1"/>
    <property type="molecule type" value="Genomic_DNA"/>
</dbReference>